<evidence type="ECO:0000313" key="5">
    <source>
        <dbReference type="Proteomes" id="UP001369815"/>
    </source>
</evidence>
<comment type="caution">
    <text evidence="4">The sequence shown here is derived from an EMBL/GenBank/DDBJ whole genome shotgun (WGS) entry which is preliminary data.</text>
</comment>
<proteinExistence type="predicted"/>
<keyword evidence="5" id="KW-1185">Reference proteome</keyword>
<dbReference type="AlphaFoldDB" id="A0AAX6MBQ8"/>
<dbReference type="SUPFAM" id="SSF46689">
    <property type="entry name" value="Homeodomain-like"/>
    <property type="match status" value="1"/>
</dbReference>
<accession>A0AAX6MBQ8</accession>
<dbReference type="PANTHER" id="PTHR19303:SF70">
    <property type="entry name" value="HTH CENPB-TYPE DOMAIN-CONTAINING PROTEIN"/>
    <property type="match status" value="1"/>
</dbReference>
<protein>
    <recommendedName>
        <fullName evidence="3">HTH CENPB-type domain-containing protein</fullName>
    </recommendedName>
</protein>
<feature type="compositionally biased region" description="Polar residues" evidence="2">
    <location>
        <begin position="390"/>
        <end position="416"/>
    </location>
</feature>
<evidence type="ECO:0000313" key="4">
    <source>
        <dbReference type="EMBL" id="KAK6950079.1"/>
    </source>
</evidence>
<reference evidence="4 5" key="1">
    <citation type="journal article" date="2024" name="Front Chem Biol">
        <title>Unveiling the potential of Daldinia eschscholtzii MFLUCC 19-0629 through bioactivity and bioinformatics studies for enhanced sustainable agriculture production.</title>
        <authorList>
            <person name="Brooks S."/>
            <person name="Weaver J.A."/>
            <person name="Klomchit A."/>
            <person name="Alharthi S.A."/>
            <person name="Onlamun T."/>
            <person name="Nurani R."/>
            <person name="Vong T.K."/>
            <person name="Alberti F."/>
            <person name="Greco C."/>
        </authorList>
    </citation>
    <scope>NUCLEOTIDE SEQUENCE [LARGE SCALE GENOMIC DNA]</scope>
    <source>
        <strain evidence="4">MFLUCC 19-0629</strain>
    </source>
</reference>
<organism evidence="4 5">
    <name type="scientific">Daldinia eschscholtzii</name>
    <dbReference type="NCBI Taxonomy" id="292717"/>
    <lineage>
        <taxon>Eukaryota</taxon>
        <taxon>Fungi</taxon>
        <taxon>Dikarya</taxon>
        <taxon>Ascomycota</taxon>
        <taxon>Pezizomycotina</taxon>
        <taxon>Sordariomycetes</taxon>
        <taxon>Xylariomycetidae</taxon>
        <taxon>Xylariales</taxon>
        <taxon>Hypoxylaceae</taxon>
        <taxon>Daldinia</taxon>
    </lineage>
</organism>
<feature type="compositionally biased region" description="Low complexity" evidence="2">
    <location>
        <begin position="449"/>
        <end position="479"/>
    </location>
</feature>
<dbReference type="GO" id="GO:0003677">
    <property type="term" value="F:DNA binding"/>
    <property type="evidence" value="ECO:0007669"/>
    <property type="project" value="UniProtKB-KW"/>
</dbReference>
<dbReference type="Proteomes" id="UP001369815">
    <property type="component" value="Unassembled WGS sequence"/>
</dbReference>
<gene>
    <name evidence="4" type="ORF">Daesc_008403</name>
</gene>
<dbReference type="GO" id="GO:0005634">
    <property type="term" value="C:nucleus"/>
    <property type="evidence" value="ECO:0007669"/>
    <property type="project" value="TreeGrafter"/>
</dbReference>
<dbReference type="InterPro" id="IPR009057">
    <property type="entry name" value="Homeodomain-like_sf"/>
</dbReference>
<evidence type="ECO:0000259" key="3">
    <source>
        <dbReference type="PROSITE" id="PS51253"/>
    </source>
</evidence>
<feature type="compositionally biased region" description="Polar residues" evidence="2">
    <location>
        <begin position="87"/>
        <end position="105"/>
    </location>
</feature>
<dbReference type="PROSITE" id="PS51253">
    <property type="entry name" value="HTH_CENPB"/>
    <property type="match status" value="1"/>
</dbReference>
<feature type="region of interest" description="Disordered" evidence="2">
    <location>
        <begin position="254"/>
        <end position="428"/>
    </location>
</feature>
<feature type="compositionally biased region" description="Pro residues" evidence="2">
    <location>
        <begin position="108"/>
        <end position="125"/>
    </location>
</feature>
<feature type="compositionally biased region" description="Polar residues" evidence="2">
    <location>
        <begin position="330"/>
        <end position="365"/>
    </location>
</feature>
<name>A0AAX6MBQ8_9PEZI</name>
<evidence type="ECO:0000256" key="2">
    <source>
        <dbReference type="SAM" id="MobiDB-lite"/>
    </source>
</evidence>
<dbReference type="EMBL" id="JBANMG010000008">
    <property type="protein sequence ID" value="KAK6950079.1"/>
    <property type="molecule type" value="Genomic_DNA"/>
</dbReference>
<evidence type="ECO:0000256" key="1">
    <source>
        <dbReference type="ARBA" id="ARBA00023125"/>
    </source>
</evidence>
<dbReference type="InterPro" id="IPR006600">
    <property type="entry name" value="HTH_CenpB_DNA-bd_dom"/>
</dbReference>
<feature type="region of interest" description="Disordered" evidence="2">
    <location>
        <begin position="443"/>
        <end position="484"/>
    </location>
</feature>
<sequence>MIGSTGIDQDNHMAHDNSYSNEQWVDINAYTHMAMTTYPGDYYNTPVTHGLPSESIGMAPPPMPHPMHSQPHNNFASHLPHLIIPTQQPSQVPWPSLRTNPSQSYSAPPVPIPPASAPVRQPPRLPTINTSQPRKTLTDEDRRNMCLFHEDNPHAKQTEIGQKFGVERSQGGSPVKKTKGKSPPDIERALANWVRGQQKKGVVVSDTQMEEKARVFCTGSDSPLKTITASWIEKFKQKHNIGPGKLIRRASETAIPDNARLDTGSPLLSTTHTPGGISPASPTNQTESPQISAVSEKSEAKESISNGFMDFESNGYRHPHSQSSTSLSSAVTDPPSSTFSAGAFSPSSQFNFSPDPNTGMFSDRNQMPPGAAGFQRPRSQTVPDLGNLEYINQSQPSEPLTPKYSQAGTAPSSALESPTHELPGLSLPGVSFGGLDSAISPPTQLRHVSSSSSLAGRSSCSGTAAVSGTSMGSSPSSPTQEDARRAADTLLSFMQQIKSTGLIDQNDFLIVLGLTEKLRLQPQQQHGGPQANSATQGLGGLSRIPEGDTEMAAIPSPMVKNEASMSV</sequence>
<dbReference type="Pfam" id="PF03221">
    <property type="entry name" value="HTH_Tnp_Tc5"/>
    <property type="match status" value="1"/>
</dbReference>
<feature type="domain" description="HTH CENPB-type" evidence="3">
    <location>
        <begin position="174"/>
        <end position="245"/>
    </location>
</feature>
<feature type="region of interest" description="Disordered" evidence="2">
    <location>
        <begin position="87"/>
        <end position="135"/>
    </location>
</feature>
<dbReference type="PANTHER" id="PTHR19303">
    <property type="entry name" value="TRANSPOSON"/>
    <property type="match status" value="1"/>
</dbReference>
<dbReference type="SMART" id="SM00674">
    <property type="entry name" value="CENPB"/>
    <property type="match status" value="1"/>
</dbReference>
<dbReference type="InterPro" id="IPR050863">
    <property type="entry name" value="CenT-Element_Derived"/>
</dbReference>
<dbReference type="Gene3D" id="1.10.10.60">
    <property type="entry name" value="Homeodomain-like"/>
    <property type="match status" value="2"/>
</dbReference>
<keyword evidence="1" id="KW-0238">DNA-binding</keyword>
<feature type="compositionally biased region" description="Polar residues" evidence="2">
    <location>
        <begin position="280"/>
        <end position="290"/>
    </location>
</feature>